<sequence>MEAPLAERIRPQRLEDYISQLHLVGEQGSLTQQMARGVIPSMIFWGSPGTGKTTLAQIIAKQSNRPFYELSAINSGVKDIREVIDKAKMSGGLFTAKNPILFIDEIHRFSKSQQDSLLAAVEKGWVTLIGATTENPSFEVIPALLSRCQVYILNPFSKEDLLALLNRAMKEDKIIASKKIQLKETEALLRLSGGDGRKLLNIFELVVNASPEGEIIITNEKVLELVQQNTVLYDKTGEQHYDIVSAFIKSIRGSDPNGAVYWLARMIEGGEDVKFIARRMLILSSEDIGNANPTAFIMANNTFQAVSTIGYPESRIILSQCAVYLATSAKSNASYMAIGEAQAVVKQTGDLSVPIHLRNAPTKLMKELGYGEEYQYSHNYANNFSEQEYLPDELRNTTFYKPGNNARENELRTFLKNRWKDKYGY</sequence>
<gene>
    <name evidence="8" type="ORF">EZL74_09150</name>
</gene>
<dbReference type="RefSeq" id="WP_131476307.1">
    <property type="nucleotide sequence ID" value="NZ_SJPE01000010.1"/>
</dbReference>
<dbReference type="Gene3D" id="3.40.50.300">
    <property type="entry name" value="P-loop containing nucleotide triphosphate hydrolases"/>
    <property type="match status" value="1"/>
</dbReference>
<feature type="domain" description="AAA+ ATPase" evidence="7">
    <location>
        <begin position="38"/>
        <end position="156"/>
    </location>
</feature>
<dbReference type="GO" id="GO:0008047">
    <property type="term" value="F:enzyme activator activity"/>
    <property type="evidence" value="ECO:0007669"/>
    <property type="project" value="TreeGrafter"/>
</dbReference>
<organism evidence="8 9">
    <name type="scientific">Flavobacterium silvisoli</name>
    <dbReference type="NCBI Taxonomy" id="2529433"/>
    <lineage>
        <taxon>Bacteria</taxon>
        <taxon>Pseudomonadati</taxon>
        <taxon>Bacteroidota</taxon>
        <taxon>Flavobacteriia</taxon>
        <taxon>Flavobacteriales</taxon>
        <taxon>Flavobacteriaceae</taxon>
        <taxon>Flavobacterium</taxon>
    </lineage>
</organism>
<dbReference type="Pfam" id="PF00004">
    <property type="entry name" value="AAA"/>
    <property type="match status" value="1"/>
</dbReference>
<evidence type="ECO:0000256" key="5">
    <source>
        <dbReference type="ARBA" id="ARBA00022741"/>
    </source>
</evidence>
<keyword evidence="9" id="KW-1185">Reference proteome</keyword>
<dbReference type="Proteomes" id="UP000293300">
    <property type="component" value="Unassembled WGS sequence"/>
</dbReference>
<evidence type="ECO:0000256" key="3">
    <source>
        <dbReference type="ARBA" id="ARBA00020776"/>
    </source>
</evidence>
<dbReference type="Gene3D" id="1.10.8.60">
    <property type="match status" value="1"/>
</dbReference>
<reference evidence="8 9" key="1">
    <citation type="submission" date="2019-02" db="EMBL/GenBank/DDBJ databases">
        <title>Flavobacterium sp. RD-2-33 isolated from forest soil.</title>
        <authorList>
            <person name="Chaudhary D.K."/>
        </authorList>
    </citation>
    <scope>NUCLEOTIDE SEQUENCE [LARGE SCALE GENOMIC DNA]</scope>
    <source>
        <strain evidence="8 9">RD-2-33</strain>
    </source>
</reference>
<accession>A0A4Q9YVQ3</accession>
<dbReference type="EMBL" id="SJPE01000010">
    <property type="protein sequence ID" value="TBX67640.1"/>
    <property type="molecule type" value="Genomic_DNA"/>
</dbReference>
<evidence type="ECO:0000256" key="6">
    <source>
        <dbReference type="ARBA" id="ARBA00022840"/>
    </source>
</evidence>
<proteinExistence type="inferred from homology"/>
<dbReference type="GO" id="GO:0017116">
    <property type="term" value="F:single-stranded DNA helicase activity"/>
    <property type="evidence" value="ECO:0007669"/>
    <property type="project" value="TreeGrafter"/>
</dbReference>
<dbReference type="InterPro" id="IPR032423">
    <property type="entry name" value="AAA_assoc_2"/>
</dbReference>
<evidence type="ECO:0000256" key="2">
    <source>
        <dbReference type="ARBA" id="ARBA00008959"/>
    </source>
</evidence>
<dbReference type="InterPro" id="IPR003593">
    <property type="entry name" value="AAA+_ATPase"/>
</dbReference>
<dbReference type="SUPFAM" id="SSF48019">
    <property type="entry name" value="post-AAA+ oligomerization domain-like"/>
    <property type="match status" value="1"/>
</dbReference>
<dbReference type="GO" id="GO:0006261">
    <property type="term" value="P:DNA-templated DNA replication"/>
    <property type="evidence" value="ECO:0007669"/>
    <property type="project" value="TreeGrafter"/>
</dbReference>
<dbReference type="SUPFAM" id="SSF52540">
    <property type="entry name" value="P-loop containing nucleoside triphosphate hydrolases"/>
    <property type="match status" value="1"/>
</dbReference>
<dbReference type="GO" id="GO:0005524">
    <property type="term" value="F:ATP binding"/>
    <property type="evidence" value="ECO:0007669"/>
    <property type="project" value="UniProtKB-KW"/>
</dbReference>
<dbReference type="FunFam" id="1.10.3710.10:FF:000004">
    <property type="entry name" value="Putative ATPase, AAA family"/>
    <property type="match status" value="1"/>
</dbReference>
<dbReference type="GO" id="GO:0016887">
    <property type="term" value="F:ATP hydrolysis activity"/>
    <property type="evidence" value="ECO:0007669"/>
    <property type="project" value="InterPro"/>
</dbReference>
<dbReference type="FunFam" id="1.20.272.10:FF:000001">
    <property type="entry name" value="Putative AAA family ATPase"/>
    <property type="match status" value="1"/>
</dbReference>
<dbReference type="InterPro" id="IPR027417">
    <property type="entry name" value="P-loop_NTPase"/>
</dbReference>
<dbReference type="Pfam" id="PF16193">
    <property type="entry name" value="AAA_assoc_2"/>
    <property type="match status" value="1"/>
</dbReference>
<comment type="similarity">
    <text evidence="2">Belongs to the AAA ATPase family. RarA/MGS1/WRNIP1 subfamily.</text>
</comment>
<keyword evidence="5" id="KW-0547">Nucleotide-binding</keyword>
<dbReference type="OrthoDB" id="9778364at2"/>
<dbReference type="GO" id="GO:0000731">
    <property type="term" value="P:DNA synthesis involved in DNA repair"/>
    <property type="evidence" value="ECO:0007669"/>
    <property type="project" value="TreeGrafter"/>
</dbReference>
<evidence type="ECO:0000313" key="8">
    <source>
        <dbReference type="EMBL" id="TBX67640.1"/>
    </source>
</evidence>
<keyword evidence="4" id="KW-0235">DNA replication</keyword>
<dbReference type="Gene3D" id="1.20.272.10">
    <property type="match status" value="1"/>
</dbReference>
<dbReference type="CDD" id="cd00009">
    <property type="entry name" value="AAA"/>
    <property type="match status" value="1"/>
</dbReference>
<dbReference type="InterPro" id="IPR008921">
    <property type="entry name" value="DNA_pol3_clamp-load_cplx_C"/>
</dbReference>
<evidence type="ECO:0000259" key="7">
    <source>
        <dbReference type="SMART" id="SM00382"/>
    </source>
</evidence>
<dbReference type="FunFam" id="3.40.50.300:FF:000137">
    <property type="entry name" value="Replication-associated recombination protein A"/>
    <property type="match status" value="1"/>
</dbReference>
<evidence type="ECO:0000313" key="9">
    <source>
        <dbReference type="Proteomes" id="UP000293300"/>
    </source>
</evidence>
<evidence type="ECO:0000256" key="4">
    <source>
        <dbReference type="ARBA" id="ARBA00022705"/>
    </source>
</evidence>
<dbReference type="SMART" id="SM00382">
    <property type="entry name" value="AAA"/>
    <property type="match status" value="1"/>
</dbReference>
<comment type="function">
    <text evidence="1">DNA-dependent ATPase that plays important roles in cellular responses to stalled DNA replication processes.</text>
</comment>
<dbReference type="Pfam" id="PF12002">
    <property type="entry name" value="MgsA_C"/>
    <property type="match status" value="1"/>
</dbReference>
<dbReference type="Gene3D" id="1.10.3710.10">
    <property type="entry name" value="DNA polymerase III clamp loader subunits, C-terminal domain"/>
    <property type="match status" value="1"/>
</dbReference>
<dbReference type="GO" id="GO:0003677">
    <property type="term" value="F:DNA binding"/>
    <property type="evidence" value="ECO:0007669"/>
    <property type="project" value="InterPro"/>
</dbReference>
<protein>
    <recommendedName>
        <fullName evidence="3">Replication-associated recombination protein A</fullName>
    </recommendedName>
</protein>
<name>A0A4Q9YVQ3_9FLAO</name>
<dbReference type="PANTHER" id="PTHR13779">
    <property type="entry name" value="WERNER HELICASE-INTERACTING PROTEIN 1 FAMILY MEMBER"/>
    <property type="match status" value="1"/>
</dbReference>
<dbReference type="InterPro" id="IPR051314">
    <property type="entry name" value="AAA_ATPase_RarA/MGS1/WRNIP1"/>
</dbReference>
<dbReference type="InterPro" id="IPR003959">
    <property type="entry name" value="ATPase_AAA_core"/>
</dbReference>
<comment type="caution">
    <text evidence="8">The sequence shown here is derived from an EMBL/GenBank/DDBJ whole genome shotgun (WGS) entry which is preliminary data.</text>
</comment>
<dbReference type="InterPro" id="IPR021886">
    <property type="entry name" value="MgsA_C"/>
</dbReference>
<dbReference type="PANTHER" id="PTHR13779:SF7">
    <property type="entry name" value="ATPASE WRNIP1"/>
    <property type="match status" value="1"/>
</dbReference>
<dbReference type="AlphaFoldDB" id="A0A4Q9YVQ3"/>
<keyword evidence="6" id="KW-0067">ATP-binding</keyword>
<evidence type="ECO:0000256" key="1">
    <source>
        <dbReference type="ARBA" id="ARBA00002393"/>
    </source>
</evidence>
<dbReference type="CDD" id="cd18139">
    <property type="entry name" value="HLD_clamp_RarA"/>
    <property type="match status" value="1"/>
</dbReference>